<comment type="similarity">
    <text evidence="2">Belongs to the OmpP1/FadL family.</text>
</comment>
<dbReference type="Gene3D" id="2.40.160.60">
    <property type="entry name" value="Outer membrane protein transport protein (OMPP1/FadL/TodX)"/>
    <property type="match status" value="1"/>
</dbReference>
<dbReference type="SUPFAM" id="SSF56935">
    <property type="entry name" value="Porins"/>
    <property type="match status" value="1"/>
</dbReference>
<evidence type="ECO:0000313" key="9">
    <source>
        <dbReference type="EMBL" id="SMA47265.1"/>
    </source>
</evidence>
<dbReference type="InterPro" id="IPR005017">
    <property type="entry name" value="OMPP1/FadL/TodX"/>
</dbReference>
<keyword evidence="10" id="KW-1185">Reference proteome</keyword>
<sequence length="424" mass="45630">MTTRTSRIFTLSALFAAMIPAMQASAAGFQVAEHSAAGLGRAFAGEAAVANDASVVARNPAGMTRLDSTTVTVVGSYIAPEVKLENSQGSSEGSKSVANEAFVPAAYVVMPVDEKLAVGFGANTNFGFTTNVGSNSTLTTMAEKSEIISMNLNASIAYEFNDRLSAGFGLNAVHTEAALIRGFGSEPGMGPLDPVLANQSVLDIEGDDWGFGWNAGVLFKMTPSTDIGFSYRSEVKQKLEGKSEPTLAAMNPMPGLGDKILVGPGHVDLNLPAIAELSVNHQLTDSVSIQASWMRTYWSSFEEINIDLDHDKGIVEPQNWEDVDRISLGATWQYSDKLALRTGIAKDESPVPNAEHRYFSIPDGDRMWYTVGASYIMDEHHSVDFGYAYLQGNSEDVTHYTGQVIGEVAESSAHIFSAQYNYRF</sequence>
<dbReference type="EMBL" id="FWPT01000005">
    <property type="protein sequence ID" value="SMA47265.1"/>
    <property type="molecule type" value="Genomic_DNA"/>
</dbReference>
<protein>
    <submittedName>
        <fullName evidence="9">47 kDa outer membrane protein</fullName>
    </submittedName>
</protein>
<keyword evidence="5 8" id="KW-0732">Signal</keyword>
<keyword evidence="7" id="KW-0998">Cell outer membrane</keyword>
<evidence type="ECO:0000256" key="3">
    <source>
        <dbReference type="ARBA" id="ARBA00022452"/>
    </source>
</evidence>
<comment type="subcellular location">
    <subcellularLocation>
        <location evidence="1">Cell outer membrane</location>
        <topology evidence="1">Multi-pass membrane protein</topology>
    </subcellularLocation>
</comment>
<dbReference type="Proteomes" id="UP000196573">
    <property type="component" value="Unassembled WGS sequence"/>
</dbReference>
<dbReference type="PANTHER" id="PTHR35093:SF3">
    <property type="entry name" value="LONG-CHAIN FATTY ACID TRANSPORT PROTEIN"/>
    <property type="match status" value="1"/>
</dbReference>
<name>A0A1X7AKG9_9GAMM</name>
<evidence type="ECO:0000313" key="10">
    <source>
        <dbReference type="Proteomes" id="UP000196573"/>
    </source>
</evidence>
<dbReference type="OrthoDB" id="19849at2"/>
<dbReference type="GO" id="GO:0015483">
    <property type="term" value="F:long-chain fatty acid transporting porin activity"/>
    <property type="evidence" value="ECO:0007669"/>
    <property type="project" value="TreeGrafter"/>
</dbReference>
<dbReference type="AlphaFoldDB" id="A0A1X7AKG9"/>
<keyword evidence="3" id="KW-1134">Transmembrane beta strand</keyword>
<gene>
    <name evidence="9" type="ORF">EHSB41UT_02358</name>
</gene>
<evidence type="ECO:0000256" key="4">
    <source>
        <dbReference type="ARBA" id="ARBA00022692"/>
    </source>
</evidence>
<reference evidence="9 10" key="1">
    <citation type="submission" date="2017-03" db="EMBL/GenBank/DDBJ databases">
        <authorList>
            <person name="Afonso C.L."/>
            <person name="Miller P.J."/>
            <person name="Scott M.A."/>
            <person name="Spackman E."/>
            <person name="Goraichik I."/>
            <person name="Dimitrov K.M."/>
            <person name="Suarez D.L."/>
            <person name="Swayne D.E."/>
        </authorList>
    </citation>
    <scope>NUCLEOTIDE SEQUENCE [LARGE SCALE GENOMIC DNA]</scope>
    <source>
        <strain evidence="9">SB41UT1</strain>
    </source>
</reference>
<organism evidence="9 10">
    <name type="scientific">Parendozoicomonas haliclonae</name>
    <dbReference type="NCBI Taxonomy" id="1960125"/>
    <lineage>
        <taxon>Bacteria</taxon>
        <taxon>Pseudomonadati</taxon>
        <taxon>Pseudomonadota</taxon>
        <taxon>Gammaproteobacteria</taxon>
        <taxon>Oceanospirillales</taxon>
        <taxon>Endozoicomonadaceae</taxon>
        <taxon>Parendozoicomonas</taxon>
    </lineage>
</organism>
<keyword evidence="6" id="KW-0472">Membrane</keyword>
<evidence type="ECO:0000256" key="6">
    <source>
        <dbReference type="ARBA" id="ARBA00023136"/>
    </source>
</evidence>
<dbReference type="PANTHER" id="PTHR35093">
    <property type="entry name" value="OUTER MEMBRANE PROTEIN NMB0088-RELATED"/>
    <property type="match status" value="1"/>
</dbReference>
<evidence type="ECO:0000256" key="5">
    <source>
        <dbReference type="ARBA" id="ARBA00022729"/>
    </source>
</evidence>
<evidence type="ECO:0000256" key="8">
    <source>
        <dbReference type="SAM" id="SignalP"/>
    </source>
</evidence>
<feature type="chain" id="PRO_5013344434" evidence="8">
    <location>
        <begin position="27"/>
        <end position="424"/>
    </location>
</feature>
<keyword evidence="4" id="KW-0812">Transmembrane</keyword>
<evidence type="ECO:0000256" key="7">
    <source>
        <dbReference type="ARBA" id="ARBA00023237"/>
    </source>
</evidence>
<dbReference type="RefSeq" id="WP_087110089.1">
    <property type="nucleotide sequence ID" value="NZ_CBCSCN010000003.1"/>
</dbReference>
<feature type="signal peptide" evidence="8">
    <location>
        <begin position="1"/>
        <end position="26"/>
    </location>
</feature>
<evidence type="ECO:0000256" key="2">
    <source>
        <dbReference type="ARBA" id="ARBA00008163"/>
    </source>
</evidence>
<dbReference type="GO" id="GO:0009279">
    <property type="term" value="C:cell outer membrane"/>
    <property type="evidence" value="ECO:0007669"/>
    <property type="project" value="UniProtKB-SubCell"/>
</dbReference>
<accession>A0A1X7AKG9</accession>
<proteinExistence type="inferred from homology"/>
<dbReference type="Pfam" id="PF03349">
    <property type="entry name" value="Toluene_X"/>
    <property type="match status" value="1"/>
</dbReference>
<evidence type="ECO:0000256" key="1">
    <source>
        <dbReference type="ARBA" id="ARBA00004571"/>
    </source>
</evidence>